<sequence>MLIYQGQPKANPDGVESVTAILPTKAEAGAPCIVLWRKATTASTSSKAASREPPNFGNFEAILEKNDEKNTKFKSAASNLELDFTGDHKTASLSFQPTHGGQIQHISLTLALGDPFKTPSPQSEASIFGGPVIVQNKGRENLIALILCEKDEKGSQKPISVLIEWGAEVAMAEIPLRVQTCQSKDKDTIPDHDENLCFSLNSRQHHFHGMVRRPRRSPPELLLQIRPQPSTQSTTKSEATANAKVDEKSDEPAAWQTTQSYPSIGKYNNSMHTIVRRSAEARHTRVWNDTADNDKGIAPSLVTVTIQESGAANDTYNKGMAAAGLFVSLLGVAACAAPPSLSSVGWAIGIIGLLLAGKSGHDNFHEDPGKSITKVLYPRDRICRRAVGSGGNEILMYRAYMEGHVLKITKYFRPSAGVGIIRVTNIVNSSPSSQGSWQVEDMFSFQFAEPQTMNLYRYIKLPGLVPTGNNEGGSGLPSHGLPSTGSFVWFDNNGKFLKFYEAKRDQGGKGADPITRFGFGLFDPKNDNKVIKHTVMSLVQGTSTQLSTNIAVLNLDDDHGTPVVTMHNWKVCSLEWVARAVKQEGVLDFIKSDRRNWNWGYQWDSKSGDIEIIRSPYYYREDFMTQNEGTHLFLPISNKDWTYTSMVVKDPKAPSSRK</sequence>
<gene>
    <name evidence="2" type="ORF">TGAMA5MH_03995</name>
</gene>
<feature type="compositionally biased region" description="Polar residues" evidence="1">
    <location>
        <begin position="227"/>
        <end position="240"/>
    </location>
</feature>
<evidence type="ECO:0000256" key="1">
    <source>
        <dbReference type="SAM" id="MobiDB-lite"/>
    </source>
</evidence>
<dbReference type="EMBL" id="MTYH01000035">
    <property type="protein sequence ID" value="PNP44389.1"/>
    <property type="molecule type" value="Genomic_DNA"/>
</dbReference>
<organism evidence="2 3">
    <name type="scientific">Trichoderma gamsii</name>
    <dbReference type="NCBI Taxonomy" id="398673"/>
    <lineage>
        <taxon>Eukaryota</taxon>
        <taxon>Fungi</taxon>
        <taxon>Dikarya</taxon>
        <taxon>Ascomycota</taxon>
        <taxon>Pezizomycotina</taxon>
        <taxon>Sordariomycetes</taxon>
        <taxon>Hypocreomycetidae</taxon>
        <taxon>Hypocreales</taxon>
        <taxon>Hypocreaceae</taxon>
        <taxon>Trichoderma</taxon>
    </lineage>
</organism>
<dbReference type="OrthoDB" id="4887702at2759"/>
<reference evidence="2 3" key="1">
    <citation type="submission" date="2017-02" db="EMBL/GenBank/DDBJ databases">
        <title>Genomes of Trichoderma spp. with biocontrol activity.</title>
        <authorList>
            <person name="Gardiner D."/>
            <person name="Kazan K."/>
            <person name="Vos C."/>
            <person name="Harvey P."/>
        </authorList>
    </citation>
    <scope>NUCLEOTIDE SEQUENCE [LARGE SCALE GENOMIC DNA]</scope>
    <source>
        <strain evidence="2 3">A5MH</strain>
    </source>
</reference>
<accession>A0A2K0TFU5</accession>
<evidence type="ECO:0000313" key="2">
    <source>
        <dbReference type="EMBL" id="PNP44389.1"/>
    </source>
</evidence>
<dbReference type="Proteomes" id="UP000236546">
    <property type="component" value="Unassembled WGS sequence"/>
</dbReference>
<protein>
    <submittedName>
        <fullName evidence="2">Uncharacterized protein</fullName>
    </submittedName>
</protein>
<proteinExistence type="predicted"/>
<evidence type="ECO:0000313" key="3">
    <source>
        <dbReference type="Proteomes" id="UP000236546"/>
    </source>
</evidence>
<comment type="caution">
    <text evidence="2">The sequence shown here is derived from an EMBL/GenBank/DDBJ whole genome shotgun (WGS) entry which is preliminary data.</text>
</comment>
<feature type="region of interest" description="Disordered" evidence="1">
    <location>
        <begin position="225"/>
        <end position="262"/>
    </location>
</feature>
<dbReference type="AlphaFoldDB" id="A0A2K0TFU5"/>
<name>A0A2K0TFU5_9HYPO</name>